<dbReference type="EC" id="6.3.5.4" evidence="3"/>
<accession>A0ABU8FGG4</accession>
<dbReference type="InterPro" id="IPR014729">
    <property type="entry name" value="Rossmann-like_a/b/a_fold"/>
</dbReference>
<keyword evidence="7" id="KW-0315">Glutamine amidotransferase</keyword>
<evidence type="ECO:0000256" key="4">
    <source>
        <dbReference type="ARBA" id="ARBA00022741"/>
    </source>
</evidence>
<evidence type="ECO:0000259" key="9">
    <source>
        <dbReference type="PROSITE" id="PS51278"/>
    </source>
</evidence>
<dbReference type="PROSITE" id="PS51278">
    <property type="entry name" value="GATASE_TYPE_2"/>
    <property type="match status" value="1"/>
</dbReference>
<dbReference type="InterPro" id="IPR017932">
    <property type="entry name" value="GATase_2_dom"/>
</dbReference>
<evidence type="ECO:0000256" key="5">
    <source>
        <dbReference type="ARBA" id="ARBA00022840"/>
    </source>
</evidence>
<protein>
    <recommendedName>
        <fullName evidence="3">asparagine synthase (glutamine-hydrolyzing)</fullName>
        <ecNumber evidence="3">6.3.5.4</ecNumber>
    </recommendedName>
</protein>
<dbReference type="Pfam" id="PF00733">
    <property type="entry name" value="Asn_synthase"/>
    <property type="match status" value="1"/>
</dbReference>
<comment type="pathway">
    <text evidence="1">Amino-acid biosynthesis; L-asparagine biosynthesis; L-asparagine from L-aspartate (L-Gln route): step 1/1.</text>
</comment>
<organism evidence="10 11">
    <name type="scientific">Bacillus bruguierae</name>
    <dbReference type="NCBI Taxonomy" id="3127667"/>
    <lineage>
        <taxon>Bacteria</taxon>
        <taxon>Bacillati</taxon>
        <taxon>Bacillota</taxon>
        <taxon>Bacilli</taxon>
        <taxon>Bacillales</taxon>
        <taxon>Bacillaceae</taxon>
        <taxon>Bacillus</taxon>
    </lineage>
</organism>
<dbReference type="InterPro" id="IPR051786">
    <property type="entry name" value="ASN_synthetase/amidase"/>
</dbReference>
<evidence type="ECO:0000256" key="8">
    <source>
        <dbReference type="ARBA" id="ARBA00048741"/>
    </source>
</evidence>
<keyword evidence="6" id="KW-0028">Amino-acid biosynthesis</keyword>
<evidence type="ECO:0000256" key="1">
    <source>
        <dbReference type="ARBA" id="ARBA00005187"/>
    </source>
</evidence>
<evidence type="ECO:0000256" key="3">
    <source>
        <dbReference type="ARBA" id="ARBA00012737"/>
    </source>
</evidence>
<evidence type="ECO:0000256" key="7">
    <source>
        <dbReference type="ARBA" id="ARBA00022962"/>
    </source>
</evidence>
<dbReference type="SUPFAM" id="SSF52402">
    <property type="entry name" value="Adenine nucleotide alpha hydrolases-like"/>
    <property type="match status" value="1"/>
</dbReference>
<name>A0ABU8FGG4_9BACI</name>
<proteinExistence type="inferred from homology"/>
<dbReference type="EMBL" id="JBAWSX010000005">
    <property type="protein sequence ID" value="MEI4801778.1"/>
    <property type="molecule type" value="Genomic_DNA"/>
</dbReference>
<dbReference type="Gene3D" id="3.40.50.620">
    <property type="entry name" value="HUPs"/>
    <property type="match status" value="2"/>
</dbReference>
<dbReference type="InterPro" id="IPR029055">
    <property type="entry name" value="Ntn_hydrolases_N"/>
</dbReference>
<gene>
    <name evidence="10" type="ORF">WAZ07_10635</name>
</gene>
<dbReference type="Pfam" id="PF13537">
    <property type="entry name" value="GATase_7"/>
    <property type="match status" value="1"/>
</dbReference>
<dbReference type="InterPro" id="IPR033738">
    <property type="entry name" value="AsnB_N"/>
</dbReference>
<dbReference type="InterPro" id="IPR001962">
    <property type="entry name" value="Asn_synthase"/>
</dbReference>
<evidence type="ECO:0000313" key="11">
    <source>
        <dbReference type="Proteomes" id="UP001372526"/>
    </source>
</evidence>
<comment type="caution">
    <text evidence="10">The sequence shown here is derived from an EMBL/GenBank/DDBJ whole genome shotgun (WGS) entry which is preliminary data.</text>
</comment>
<reference evidence="10 11" key="1">
    <citation type="submission" date="2024-01" db="EMBL/GenBank/DDBJ databases">
        <title>Seven novel Bacillus-like species.</title>
        <authorList>
            <person name="Liu G."/>
        </authorList>
    </citation>
    <scope>NUCLEOTIDE SEQUENCE [LARGE SCALE GENOMIC DNA]</scope>
    <source>
        <strain evidence="10 11">FJAT-51639</strain>
    </source>
</reference>
<evidence type="ECO:0000256" key="6">
    <source>
        <dbReference type="ARBA" id="ARBA00022888"/>
    </source>
</evidence>
<dbReference type="CDD" id="cd00712">
    <property type="entry name" value="AsnB"/>
    <property type="match status" value="1"/>
</dbReference>
<evidence type="ECO:0000313" key="10">
    <source>
        <dbReference type="EMBL" id="MEI4801778.1"/>
    </source>
</evidence>
<keyword evidence="5" id="KW-0067">ATP-binding</keyword>
<dbReference type="PIRSF" id="PIRSF001589">
    <property type="entry name" value="Asn_synthetase_glu-h"/>
    <property type="match status" value="1"/>
</dbReference>
<sequence>MSAITGILHFNNESIPIEYGIRLMRDLQKYPADDVQIWHKESVFLGCHAQWITPESIGEQLPFYDYERKLAITADAIIDNREELFERLQVDYADRKKITDSQLILLSYQKWGEEAPKYLVGDFAFMIWDERNRKMFGARDFSGSRTLYYCSNQQQFAFCTTIQPLLSLPYVQKQLNEQWLAEYLAICGMVDVADTTITPYKNIEQVPPSHSIIVVGNKVTLSRYCTLVPERKLRLKSNEEYVEAFQEVFQEAVTSRVRTHRQVGAQLSGGLDSGSIASFAAKVLREENKPLHTFSYIPSNDFEDFTPKHLMPDERPLIKETVRYVGGIEDNYLDFKGRDPFSEITDFLGIMEMPYKFFENSFWMKGMFEEGYKEDVGVLLNGGRGNLSISWGSALDYYALLLKRLKWIRLAQELHQYSKNVGGARLRRLPFIARLAFPSIDRLFSSDTSYIFPMVINPDFAKKMDVFNKLREYGIDETGWFSAANIYEQRKSHFEELFHWNASNTVATKLSLHYSLWKRDPSNDIRVIRYCLSVPEEQYVQNGLDRALIRRSTEKYLPDKVRLNQHIRGVQGADWVHRMSPHWNMFIEELERMSTDQKALEFLDGQAIKKALLKAQEGPLLERAIDPDYKILMRSLIVYRFIQQFT</sequence>
<feature type="domain" description="Glutamine amidotransferase type-2" evidence="9">
    <location>
        <begin position="2"/>
        <end position="217"/>
    </location>
</feature>
<dbReference type="SUPFAM" id="SSF56235">
    <property type="entry name" value="N-terminal nucleophile aminohydrolases (Ntn hydrolases)"/>
    <property type="match status" value="1"/>
</dbReference>
<keyword evidence="4" id="KW-0547">Nucleotide-binding</keyword>
<comment type="catalytic activity">
    <reaction evidence="8">
        <text>L-aspartate + L-glutamine + ATP + H2O = L-asparagine + L-glutamate + AMP + diphosphate + H(+)</text>
        <dbReference type="Rhea" id="RHEA:12228"/>
        <dbReference type="ChEBI" id="CHEBI:15377"/>
        <dbReference type="ChEBI" id="CHEBI:15378"/>
        <dbReference type="ChEBI" id="CHEBI:29985"/>
        <dbReference type="ChEBI" id="CHEBI:29991"/>
        <dbReference type="ChEBI" id="CHEBI:30616"/>
        <dbReference type="ChEBI" id="CHEBI:33019"/>
        <dbReference type="ChEBI" id="CHEBI:58048"/>
        <dbReference type="ChEBI" id="CHEBI:58359"/>
        <dbReference type="ChEBI" id="CHEBI:456215"/>
        <dbReference type="EC" id="6.3.5.4"/>
    </reaction>
</comment>
<dbReference type="PANTHER" id="PTHR43284:SF1">
    <property type="entry name" value="ASPARAGINE SYNTHETASE"/>
    <property type="match status" value="1"/>
</dbReference>
<dbReference type="RefSeq" id="WP_336472422.1">
    <property type="nucleotide sequence ID" value="NZ_JBAWSX010000005.1"/>
</dbReference>
<dbReference type="Gene3D" id="3.60.20.10">
    <property type="entry name" value="Glutamine Phosphoribosylpyrophosphate, subunit 1, domain 1"/>
    <property type="match status" value="1"/>
</dbReference>
<evidence type="ECO:0000256" key="2">
    <source>
        <dbReference type="ARBA" id="ARBA00005752"/>
    </source>
</evidence>
<dbReference type="PANTHER" id="PTHR43284">
    <property type="entry name" value="ASPARAGINE SYNTHETASE (GLUTAMINE-HYDROLYZING)"/>
    <property type="match status" value="1"/>
</dbReference>
<keyword evidence="6" id="KW-0061">Asparagine biosynthesis</keyword>
<comment type="similarity">
    <text evidence="2">Belongs to the asparagine synthetase family.</text>
</comment>
<dbReference type="Proteomes" id="UP001372526">
    <property type="component" value="Unassembled WGS sequence"/>
</dbReference>
<dbReference type="InterPro" id="IPR006426">
    <property type="entry name" value="Asn_synth_AEB"/>
</dbReference>
<keyword evidence="11" id="KW-1185">Reference proteome</keyword>